<dbReference type="Gene3D" id="1.10.10.10">
    <property type="entry name" value="Winged helix-like DNA-binding domain superfamily/Winged helix DNA-binding domain"/>
    <property type="match status" value="1"/>
</dbReference>
<dbReference type="PANTHER" id="PTHR24567:SF74">
    <property type="entry name" value="HTH-TYPE TRANSCRIPTIONAL REGULATOR ARCR"/>
    <property type="match status" value="1"/>
</dbReference>
<dbReference type="Pfam" id="PF13545">
    <property type="entry name" value="HTH_Crp_2"/>
    <property type="match status" value="1"/>
</dbReference>
<dbReference type="Proteomes" id="UP000231701">
    <property type="component" value="Chromosome"/>
</dbReference>
<keyword evidence="2" id="KW-0238">DNA-binding</keyword>
<dbReference type="SUPFAM" id="SSF46785">
    <property type="entry name" value="Winged helix' DNA-binding domain"/>
    <property type="match status" value="1"/>
</dbReference>
<dbReference type="SUPFAM" id="SSF51206">
    <property type="entry name" value="cAMP-binding domain-like"/>
    <property type="match status" value="1"/>
</dbReference>
<dbReference type="GO" id="GO:0003700">
    <property type="term" value="F:DNA-binding transcription factor activity"/>
    <property type="evidence" value="ECO:0007669"/>
    <property type="project" value="TreeGrafter"/>
</dbReference>
<dbReference type="EMBL" id="CP018799">
    <property type="protein sequence ID" value="ATX78713.1"/>
    <property type="molecule type" value="Genomic_DNA"/>
</dbReference>
<dbReference type="Gene3D" id="2.60.120.10">
    <property type="entry name" value="Jelly Rolls"/>
    <property type="match status" value="1"/>
</dbReference>
<evidence type="ECO:0000256" key="2">
    <source>
        <dbReference type="ARBA" id="ARBA00023125"/>
    </source>
</evidence>
<reference evidence="6 7" key="1">
    <citation type="submission" date="2016-12" db="EMBL/GenBank/DDBJ databases">
        <title>Isolation and genomic insights into novel planktonic Zetaproteobacteria from stratified waters of the Chesapeake Bay.</title>
        <authorList>
            <person name="McAllister S.M."/>
            <person name="Kato S."/>
            <person name="Chan C.S."/>
            <person name="Chiu B.K."/>
            <person name="Field E.K."/>
        </authorList>
    </citation>
    <scope>NUCLEOTIDE SEQUENCE [LARGE SCALE GENOMIC DNA]</scope>
    <source>
        <strain evidence="6 7">CP-5</strain>
    </source>
</reference>
<evidence type="ECO:0000313" key="6">
    <source>
        <dbReference type="EMBL" id="ATX78713.1"/>
    </source>
</evidence>
<dbReference type="GO" id="GO:0005829">
    <property type="term" value="C:cytosol"/>
    <property type="evidence" value="ECO:0007669"/>
    <property type="project" value="TreeGrafter"/>
</dbReference>
<evidence type="ECO:0000259" key="4">
    <source>
        <dbReference type="PROSITE" id="PS50042"/>
    </source>
</evidence>
<dbReference type="PROSITE" id="PS51063">
    <property type="entry name" value="HTH_CRP_2"/>
    <property type="match status" value="1"/>
</dbReference>
<gene>
    <name evidence="6" type="ORF">Ga0123461_0261</name>
</gene>
<dbReference type="SMART" id="SM00419">
    <property type="entry name" value="HTH_CRP"/>
    <property type="match status" value="1"/>
</dbReference>
<keyword evidence="3" id="KW-0804">Transcription</keyword>
<dbReference type="PANTHER" id="PTHR24567">
    <property type="entry name" value="CRP FAMILY TRANSCRIPTIONAL REGULATORY PROTEIN"/>
    <property type="match status" value="1"/>
</dbReference>
<dbReference type="AlphaFoldDB" id="A0A2K8KVE7"/>
<proteinExistence type="predicted"/>
<dbReference type="InterPro" id="IPR014710">
    <property type="entry name" value="RmlC-like_jellyroll"/>
</dbReference>
<evidence type="ECO:0000256" key="3">
    <source>
        <dbReference type="ARBA" id="ARBA00023163"/>
    </source>
</evidence>
<dbReference type="InterPro" id="IPR050397">
    <property type="entry name" value="Env_Response_Regulators"/>
</dbReference>
<dbReference type="InterPro" id="IPR012318">
    <property type="entry name" value="HTH_CRP"/>
</dbReference>
<dbReference type="CDD" id="cd00038">
    <property type="entry name" value="CAP_ED"/>
    <property type="match status" value="1"/>
</dbReference>
<dbReference type="KEGG" id="maes:Ga0123461_0261"/>
<protein>
    <submittedName>
        <fullName evidence="6">CRP/FNR family transcriptional regulator, anaerobic regulatory protein</fullName>
    </submittedName>
</protein>
<dbReference type="InterPro" id="IPR018490">
    <property type="entry name" value="cNMP-bd_dom_sf"/>
</dbReference>
<feature type="domain" description="HTH crp-type" evidence="5">
    <location>
        <begin position="146"/>
        <end position="210"/>
    </location>
</feature>
<keyword evidence="1" id="KW-0805">Transcription regulation</keyword>
<sequence length="220" mass="24495">MTTNGWLSLFPSLKGLSDAVSRELVALVPMRVPKGTVLFRDGDACQGYVFVLNGSVRVQKMDVEGREIVLYRVEDGQTCMLTSACLLGDKPYPAEGIAEVETELVLIPAGRFDELLANSEFRKFALSMISDRIADLMALIEDVAFGRMDVRLARRLLELDDGSHTLRLTHQQLATELGTAREVVSRILKDFERRSFVMLKRGEVGLSDLSAMKRLATEDL</sequence>
<dbReference type="InterPro" id="IPR036390">
    <property type="entry name" value="WH_DNA-bd_sf"/>
</dbReference>
<organism evidence="6 7">
    <name type="scientific">Mariprofundus aestuarium</name>
    <dbReference type="NCBI Taxonomy" id="1921086"/>
    <lineage>
        <taxon>Bacteria</taxon>
        <taxon>Pseudomonadati</taxon>
        <taxon>Pseudomonadota</taxon>
        <taxon>Candidatius Mariprofundia</taxon>
        <taxon>Mariprofundales</taxon>
        <taxon>Mariprofundaceae</taxon>
        <taxon>Mariprofundus</taxon>
    </lineage>
</organism>
<dbReference type="OrthoDB" id="9776746at2"/>
<name>A0A2K8KVE7_MARES</name>
<accession>A0A2K8KVE7</accession>
<dbReference type="InterPro" id="IPR000595">
    <property type="entry name" value="cNMP-bd_dom"/>
</dbReference>
<dbReference type="PROSITE" id="PS50042">
    <property type="entry name" value="CNMP_BINDING_3"/>
    <property type="match status" value="1"/>
</dbReference>
<feature type="domain" description="Cyclic nucleotide-binding" evidence="4">
    <location>
        <begin position="26"/>
        <end position="116"/>
    </location>
</feature>
<evidence type="ECO:0000313" key="7">
    <source>
        <dbReference type="Proteomes" id="UP000231701"/>
    </source>
</evidence>
<dbReference type="InterPro" id="IPR036388">
    <property type="entry name" value="WH-like_DNA-bd_sf"/>
</dbReference>
<evidence type="ECO:0000259" key="5">
    <source>
        <dbReference type="PROSITE" id="PS51063"/>
    </source>
</evidence>
<dbReference type="RefSeq" id="WP_100276692.1">
    <property type="nucleotide sequence ID" value="NZ_CP018799.1"/>
</dbReference>
<dbReference type="GO" id="GO:0003677">
    <property type="term" value="F:DNA binding"/>
    <property type="evidence" value="ECO:0007669"/>
    <property type="project" value="UniProtKB-KW"/>
</dbReference>
<keyword evidence="7" id="KW-1185">Reference proteome</keyword>
<evidence type="ECO:0000256" key="1">
    <source>
        <dbReference type="ARBA" id="ARBA00023015"/>
    </source>
</evidence>
<dbReference type="Pfam" id="PF00027">
    <property type="entry name" value="cNMP_binding"/>
    <property type="match status" value="1"/>
</dbReference>